<evidence type="ECO:0000313" key="3">
    <source>
        <dbReference type="Proteomes" id="UP000008062"/>
    </source>
</evidence>
<dbReference type="Proteomes" id="UP000008062">
    <property type="component" value="Chromosome 9"/>
</dbReference>
<feature type="region of interest" description="Disordered" evidence="1">
    <location>
        <begin position="41"/>
        <end position="102"/>
    </location>
</feature>
<organism evidence="2 3">
    <name type="scientific">Zymoseptoria tritici (strain CBS 115943 / IPO323)</name>
    <name type="common">Speckled leaf blotch fungus</name>
    <name type="synonym">Septoria tritici</name>
    <dbReference type="NCBI Taxonomy" id="336722"/>
    <lineage>
        <taxon>Eukaryota</taxon>
        <taxon>Fungi</taxon>
        <taxon>Dikarya</taxon>
        <taxon>Ascomycota</taxon>
        <taxon>Pezizomycotina</taxon>
        <taxon>Dothideomycetes</taxon>
        <taxon>Dothideomycetidae</taxon>
        <taxon>Mycosphaerellales</taxon>
        <taxon>Mycosphaerellaceae</taxon>
        <taxon>Zymoseptoria</taxon>
    </lineage>
</organism>
<dbReference type="OrthoDB" id="529205at2759"/>
<name>F9XK36_ZYMTI</name>
<reference evidence="2 3" key="1">
    <citation type="journal article" date="2011" name="PLoS Genet.">
        <title>Finished genome of the fungal wheat pathogen Mycosphaerella graminicola reveals dispensome structure, chromosome plasticity, and stealth pathogenesis.</title>
        <authorList>
            <person name="Goodwin S.B."/>
            <person name="Ben M'barek S."/>
            <person name="Dhillon B."/>
            <person name="Wittenberg A.H.J."/>
            <person name="Crane C.F."/>
            <person name="Hane J.K."/>
            <person name="Foster A.J."/>
            <person name="Van der Lee T.A.J."/>
            <person name="Grimwood J."/>
            <person name="Aerts A."/>
            <person name="Antoniw J."/>
            <person name="Bailey A."/>
            <person name="Bluhm B."/>
            <person name="Bowler J."/>
            <person name="Bristow J."/>
            <person name="van der Burgt A."/>
            <person name="Canto-Canche B."/>
            <person name="Churchill A.C.L."/>
            <person name="Conde-Ferraez L."/>
            <person name="Cools H.J."/>
            <person name="Coutinho P.M."/>
            <person name="Csukai M."/>
            <person name="Dehal P."/>
            <person name="De Wit P."/>
            <person name="Donzelli B."/>
            <person name="van de Geest H.C."/>
            <person name="van Ham R.C.H.J."/>
            <person name="Hammond-Kosack K.E."/>
            <person name="Henrissat B."/>
            <person name="Kilian A."/>
            <person name="Kobayashi A.K."/>
            <person name="Koopmann E."/>
            <person name="Kourmpetis Y."/>
            <person name="Kuzniar A."/>
            <person name="Lindquist E."/>
            <person name="Lombard V."/>
            <person name="Maliepaard C."/>
            <person name="Martins N."/>
            <person name="Mehrabi R."/>
            <person name="Nap J.P.H."/>
            <person name="Ponomarenko A."/>
            <person name="Rudd J.J."/>
            <person name="Salamov A."/>
            <person name="Schmutz J."/>
            <person name="Schouten H.J."/>
            <person name="Shapiro H."/>
            <person name="Stergiopoulos I."/>
            <person name="Torriani S.F.F."/>
            <person name="Tu H."/>
            <person name="de Vries R.P."/>
            <person name="Waalwijk C."/>
            <person name="Ware S.B."/>
            <person name="Wiebenga A."/>
            <person name="Zwiers L.-H."/>
            <person name="Oliver R.P."/>
            <person name="Grigoriev I.V."/>
            <person name="Kema G.H.J."/>
        </authorList>
    </citation>
    <scope>NUCLEOTIDE SEQUENCE [LARGE SCALE GENOMIC DNA]</scope>
    <source>
        <strain evidence="3">CBS 115943 / IPO323</strain>
    </source>
</reference>
<dbReference type="AlphaFoldDB" id="F9XK36"/>
<sequence>MSAFRSITMRSSFRAASPAIRQAGAFRSFQSGRVLQVVKENKEGNAERAQEIESAKQEELKKQKQGKNEHNDKLASESESAIRGEKHDKSIDQMQKEGAQAAQNEKKLTIHLLDRLEIWLTNLHAYLKPDLNASIARHNHHRAMQAARTNAELDYARRWDEFRRNEAMQMAHIRGAVEHARFEAREARAVRRAEEWIMGEGLVIRVGGCGGRG</sequence>
<feature type="compositionally biased region" description="Basic and acidic residues" evidence="1">
    <location>
        <begin position="41"/>
        <end position="95"/>
    </location>
</feature>
<dbReference type="RefSeq" id="XP_003849608.1">
    <property type="nucleotide sequence ID" value="XM_003849560.1"/>
</dbReference>
<dbReference type="eggNOG" id="ENOG502SEH2">
    <property type="taxonomic scope" value="Eukaryota"/>
</dbReference>
<evidence type="ECO:0000313" key="2">
    <source>
        <dbReference type="EMBL" id="EGP84584.1"/>
    </source>
</evidence>
<dbReference type="VEuPathDB" id="FungiDB:ZTRI_9.526"/>
<keyword evidence="3" id="KW-1185">Reference proteome</keyword>
<protein>
    <submittedName>
        <fullName evidence="2">Uncharacterized protein</fullName>
    </submittedName>
</protein>
<dbReference type="GeneID" id="13402307"/>
<dbReference type="InParanoid" id="F9XK36"/>
<dbReference type="EMBL" id="CM001204">
    <property type="protein sequence ID" value="EGP84584.1"/>
    <property type="molecule type" value="Genomic_DNA"/>
</dbReference>
<gene>
    <name evidence="2" type="ORF">MYCGRDRAFT_95919</name>
</gene>
<accession>F9XK36</accession>
<proteinExistence type="predicted"/>
<dbReference type="HOGENOM" id="CLU_1295319_0_0_1"/>
<dbReference type="KEGG" id="ztr:MYCGRDRAFT_95919"/>
<evidence type="ECO:0000256" key="1">
    <source>
        <dbReference type="SAM" id="MobiDB-lite"/>
    </source>
</evidence>